<proteinExistence type="predicted"/>
<evidence type="ECO:0000259" key="1">
    <source>
        <dbReference type="Pfam" id="PF14641"/>
    </source>
</evidence>
<sequence>LSFHQNLTELGINEGAIAWIPPHLSNRKTTDFISRNESYHRYRDALVLAVSCDLHFLFVEDSEVPCIWTHKCNYISHFNPQEVHTQIDLISLPELWRIHVLGQKYCSLVECHNALFAAYS</sequence>
<dbReference type="GO" id="GO:0003677">
    <property type="term" value="F:DNA binding"/>
    <property type="evidence" value="ECO:0007669"/>
    <property type="project" value="InterPro"/>
</dbReference>
<keyword evidence="3" id="KW-1185">Reference proteome</keyword>
<dbReference type="STRING" id="765257.A0A0C9Y629"/>
<name>A0A0C9Y629_9AGAM</name>
<dbReference type="InterPro" id="IPR028088">
    <property type="entry name" value="Spt6_HTH_DNA-bd_dom"/>
</dbReference>
<protein>
    <recommendedName>
        <fullName evidence="1">Helix-turn-helix DNA-binding domain-containing protein</fullName>
    </recommendedName>
</protein>
<gene>
    <name evidence="2" type="ORF">PISMIDRAFT_106210</name>
</gene>
<feature type="non-terminal residue" evidence="2">
    <location>
        <position position="1"/>
    </location>
</feature>
<dbReference type="EMBL" id="KN833770">
    <property type="protein sequence ID" value="KIK20170.1"/>
    <property type="molecule type" value="Genomic_DNA"/>
</dbReference>
<dbReference type="OrthoDB" id="995477at2759"/>
<dbReference type="Pfam" id="PF14641">
    <property type="entry name" value="HTH_44"/>
    <property type="match status" value="1"/>
</dbReference>
<dbReference type="InterPro" id="IPR023319">
    <property type="entry name" value="Tex-like_HTH_dom_sf"/>
</dbReference>
<dbReference type="Proteomes" id="UP000054018">
    <property type="component" value="Unassembled WGS sequence"/>
</dbReference>
<evidence type="ECO:0000313" key="2">
    <source>
        <dbReference type="EMBL" id="KIK20170.1"/>
    </source>
</evidence>
<organism evidence="2 3">
    <name type="scientific">Pisolithus microcarpus 441</name>
    <dbReference type="NCBI Taxonomy" id="765257"/>
    <lineage>
        <taxon>Eukaryota</taxon>
        <taxon>Fungi</taxon>
        <taxon>Dikarya</taxon>
        <taxon>Basidiomycota</taxon>
        <taxon>Agaricomycotina</taxon>
        <taxon>Agaricomycetes</taxon>
        <taxon>Agaricomycetidae</taxon>
        <taxon>Boletales</taxon>
        <taxon>Sclerodermatineae</taxon>
        <taxon>Pisolithaceae</taxon>
        <taxon>Pisolithus</taxon>
    </lineage>
</organism>
<feature type="domain" description="Helix-turn-helix DNA-binding" evidence="1">
    <location>
        <begin position="17"/>
        <end position="119"/>
    </location>
</feature>
<reference evidence="3" key="2">
    <citation type="submission" date="2015-01" db="EMBL/GenBank/DDBJ databases">
        <title>Evolutionary Origins and Diversification of the Mycorrhizal Mutualists.</title>
        <authorList>
            <consortium name="DOE Joint Genome Institute"/>
            <consortium name="Mycorrhizal Genomics Consortium"/>
            <person name="Kohler A."/>
            <person name="Kuo A."/>
            <person name="Nagy L.G."/>
            <person name="Floudas D."/>
            <person name="Copeland A."/>
            <person name="Barry K.W."/>
            <person name="Cichocki N."/>
            <person name="Veneault-Fourrey C."/>
            <person name="LaButti K."/>
            <person name="Lindquist E.A."/>
            <person name="Lipzen A."/>
            <person name="Lundell T."/>
            <person name="Morin E."/>
            <person name="Murat C."/>
            <person name="Riley R."/>
            <person name="Ohm R."/>
            <person name="Sun H."/>
            <person name="Tunlid A."/>
            <person name="Henrissat B."/>
            <person name="Grigoriev I.V."/>
            <person name="Hibbett D.S."/>
            <person name="Martin F."/>
        </authorList>
    </citation>
    <scope>NUCLEOTIDE SEQUENCE [LARGE SCALE GENOMIC DNA]</scope>
    <source>
        <strain evidence="3">441</strain>
    </source>
</reference>
<dbReference type="HOGENOM" id="CLU_2190258_0_0_1"/>
<dbReference type="Gene3D" id="1.10.10.650">
    <property type="entry name" value="RuvA domain 2-like"/>
    <property type="match status" value="1"/>
</dbReference>
<evidence type="ECO:0000313" key="3">
    <source>
        <dbReference type="Proteomes" id="UP000054018"/>
    </source>
</evidence>
<dbReference type="AlphaFoldDB" id="A0A0C9Y629"/>
<accession>A0A0C9Y629</accession>
<reference evidence="2 3" key="1">
    <citation type="submission" date="2014-04" db="EMBL/GenBank/DDBJ databases">
        <authorList>
            <consortium name="DOE Joint Genome Institute"/>
            <person name="Kuo A."/>
            <person name="Kohler A."/>
            <person name="Costa M.D."/>
            <person name="Nagy L.G."/>
            <person name="Floudas D."/>
            <person name="Copeland A."/>
            <person name="Barry K.W."/>
            <person name="Cichocki N."/>
            <person name="Veneault-Fourrey C."/>
            <person name="LaButti K."/>
            <person name="Lindquist E.A."/>
            <person name="Lipzen A."/>
            <person name="Lundell T."/>
            <person name="Morin E."/>
            <person name="Murat C."/>
            <person name="Sun H."/>
            <person name="Tunlid A."/>
            <person name="Henrissat B."/>
            <person name="Grigoriev I.V."/>
            <person name="Hibbett D.S."/>
            <person name="Martin F."/>
            <person name="Nordberg H.P."/>
            <person name="Cantor M.N."/>
            <person name="Hua S.X."/>
        </authorList>
    </citation>
    <scope>NUCLEOTIDE SEQUENCE [LARGE SCALE GENOMIC DNA]</scope>
    <source>
        <strain evidence="2 3">441</strain>
    </source>
</reference>